<organism evidence="3 4">
    <name type="scientific">Meleagris gallopavo</name>
    <name type="common">Wild turkey</name>
    <dbReference type="NCBI Taxonomy" id="9103"/>
    <lineage>
        <taxon>Eukaryota</taxon>
        <taxon>Metazoa</taxon>
        <taxon>Chordata</taxon>
        <taxon>Craniata</taxon>
        <taxon>Vertebrata</taxon>
        <taxon>Euteleostomi</taxon>
        <taxon>Archelosauria</taxon>
        <taxon>Archosauria</taxon>
        <taxon>Dinosauria</taxon>
        <taxon>Saurischia</taxon>
        <taxon>Theropoda</taxon>
        <taxon>Coelurosauria</taxon>
        <taxon>Aves</taxon>
        <taxon>Neognathae</taxon>
        <taxon>Galloanserae</taxon>
        <taxon>Galliformes</taxon>
        <taxon>Phasianidae</taxon>
        <taxon>Meleagridinae</taxon>
        <taxon>Meleagris</taxon>
    </lineage>
</organism>
<accession>A0A803YAJ8</accession>
<sequence>MPHPQARFRRLRRWARLLVLQNGALCDELARVESKWLRARTERRFLLTRLLRHRAPLTNSHIQLRPTRPVSEALINPANPRSMTPADPAAINEALVSGANEEEDNEDNEDDDEDDDDDAALFPYGDIFLHSP</sequence>
<feature type="chain" id="PRO_5032596985" evidence="2">
    <location>
        <begin position="27"/>
        <end position="132"/>
    </location>
</feature>
<keyword evidence="2" id="KW-0732">Signal</keyword>
<dbReference type="Proteomes" id="UP000001645">
    <property type="component" value="Unplaced"/>
</dbReference>
<dbReference type="Ensembl" id="ENSMGAT00000026606.1">
    <property type="protein sequence ID" value="ENSMGAP00000028795.1"/>
    <property type="gene ID" value="ENSMGAG00000021327.1"/>
</dbReference>
<evidence type="ECO:0000256" key="1">
    <source>
        <dbReference type="SAM" id="MobiDB-lite"/>
    </source>
</evidence>
<reference evidence="3" key="3">
    <citation type="submission" date="2025-09" db="UniProtKB">
        <authorList>
            <consortium name="Ensembl"/>
        </authorList>
    </citation>
    <scope>IDENTIFICATION</scope>
</reference>
<feature type="compositionally biased region" description="Acidic residues" evidence="1">
    <location>
        <begin position="100"/>
        <end position="119"/>
    </location>
</feature>
<keyword evidence="4" id="KW-1185">Reference proteome</keyword>
<protein>
    <submittedName>
        <fullName evidence="3">Uncharacterized protein</fullName>
    </submittedName>
</protein>
<feature type="signal peptide" evidence="2">
    <location>
        <begin position="1"/>
        <end position="26"/>
    </location>
</feature>
<evidence type="ECO:0000313" key="4">
    <source>
        <dbReference type="Proteomes" id="UP000001645"/>
    </source>
</evidence>
<feature type="region of interest" description="Disordered" evidence="1">
    <location>
        <begin position="78"/>
        <end position="132"/>
    </location>
</feature>
<evidence type="ECO:0000313" key="3">
    <source>
        <dbReference type="Ensembl" id="ENSMGAP00000028795.1"/>
    </source>
</evidence>
<proteinExistence type="predicted"/>
<dbReference type="InParanoid" id="A0A803YAJ8"/>
<name>A0A803YAJ8_MELGA</name>
<dbReference type="AlphaFoldDB" id="A0A803YAJ8"/>
<evidence type="ECO:0000256" key="2">
    <source>
        <dbReference type="SAM" id="SignalP"/>
    </source>
</evidence>
<reference evidence="3" key="2">
    <citation type="submission" date="2025-08" db="UniProtKB">
        <authorList>
            <consortium name="Ensembl"/>
        </authorList>
    </citation>
    <scope>IDENTIFICATION</scope>
</reference>
<reference evidence="3" key="1">
    <citation type="journal article" date="2010" name="PLoS Biol.">
        <title>Multi-platform next-generation sequencing of the domestic turkey (Meleagris gallopavo): genome assembly and analysis.</title>
        <authorList>
            <person name="Dalloul R.A."/>
            <person name="Long J.A."/>
            <person name="Zimin A.V."/>
            <person name="Aslam L."/>
            <person name="Beal K."/>
            <person name="Blomberg L.A."/>
            <person name="Bouffard P."/>
            <person name="Burt D.W."/>
            <person name="Crasta O."/>
            <person name="Crooijmans R.P."/>
            <person name="Cooper K."/>
            <person name="Coulombe R.A."/>
            <person name="De S."/>
            <person name="Delany M.E."/>
            <person name="Dodgson J.B."/>
            <person name="Dong J.J."/>
            <person name="Evans C."/>
            <person name="Frederickson K.M."/>
            <person name="Flicek P."/>
            <person name="Florea L."/>
            <person name="Folkerts O."/>
            <person name="Groenen M.A."/>
            <person name="Harkins T.T."/>
            <person name="Herrero J."/>
            <person name="Hoffmann S."/>
            <person name="Megens H.J."/>
            <person name="Jiang A."/>
            <person name="de Jong P."/>
            <person name="Kaiser P."/>
            <person name="Kim H."/>
            <person name="Kim K.W."/>
            <person name="Kim S."/>
            <person name="Langenberger D."/>
            <person name="Lee M.K."/>
            <person name="Lee T."/>
            <person name="Mane S."/>
            <person name="Marcais G."/>
            <person name="Marz M."/>
            <person name="McElroy A.P."/>
            <person name="Modise T."/>
            <person name="Nefedov M."/>
            <person name="Notredame C."/>
            <person name="Paton I.R."/>
            <person name="Payne W.S."/>
            <person name="Pertea G."/>
            <person name="Prickett D."/>
            <person name="Puiu D."/>
            <person name="Qioa D."/>
            <person name="Raineri E."/>
            <person name="Ruffier M."/>
            <person name="Salzberg S.L."/>
            <person name="Schatz M.C."/>
            <person name="Scheuring C."/>
            <person name="Schmidt C.J."/>
            <person name="Schroeder S."/>
            <person name="Searle S.M."/>
            <person name="Smith E.J."/>
            <person name="Smith J."/>
            <person name="Sonstegard T.S."/>
            <person name="Stadler P.F."/>
            <person name="Tafer H."/>
            <person name="Tu Z.J."/>
            <person name="Van Tassell C.P."/>
            <person name="Vilella A.J."/>
            <person name="Williams K.P."/>
            <person name="Yorke J.A."/>
            <person name="Zhang L."/>
            <person name="Zhang H.B."/>
            <person name="Zhang X."/>
            <person name="Zhang Y."/>
            <person name="Reed K.M."/>
        </authorList>
    </citation>
    <scope>NUCLEOTIDE SEQUENCE [LARGE SCALE GENOMIC DNA]</scope>
</reference>